<evidence type="ECO:0000256" key="3">
    <source>
        <dbReference type="ARBA" id="ARBA00022692"/>
    </source>
</evidence>
<evidence type="ECO:0000256" key="7">
    <source>
        <dbReference type="ARBA" id="ARBA00023235"/>
    </source>
</evidence>
<evidence type="ECO:0000256" key="2">
    <source>
        <dbReference type="ARBA" id="ARBA00004829"/>
    </source>
</evidence>
<feature type="transmembrane region" description="Helical" evidence="8">
    <location>
        <begin position="6"/>
        <end position="25"/>
    </location>
</feature>
<feature type="domain" description="Lycopene cyclase" evidence="9">
    <location>
        <begin position="2"/>
        <end position="86"/>
    </location>
</feature>
<dbReference type="NCBIfam" id="TIGR03462">
    <property type="entry name" value="CarR_dom_SF"/>
    <property type="match status" value="1"/>
</dbReference>
<evidence type="ECO:0000313" key="11">
    <source>
        <dbReference type="Proteomes" id="UP000316560"/>
    </source>
</evidence>
<evidence type="ECO:0000256" key="5">
    <source>
        <dbReference type="ARBA" id="ARBA00022989"/>
    </source>
</evidence>
<feature type="transmembrane region" description="Helical" evidence="8">
    <location>
        <begin position="77"/>
        <end position="94"/>
    </location>
</feature>
<dbReference type="Pfam" id="PF18916">
    <property type="entry name" value="Lycopene_cyc"/>
    <property type="match status" value="1"/>
</dbReference>
<dbReference type="OrthoDB" id="4411839at2"/>
<evidence type="ECO:0000256" key="4">
    <source>
        <dbReference type="ARBA" id="ARBA00022746"/>
    </source>
</evidence>
<keyword evidence="6 8" id="KW-0472">Membrane</keyword>
<keyword evidence="3 8" id="KW-0812">Transmembrane</keyword>
<keyword evidence="4" id="KW-0125">Carotenoid biosynthesis</keyword>
<keyword evidence="5 8" id="KW-1133">Transmembrane helix</keyword>
<gene>
    <name evidence="10" type="ORF">FB472_1721</name>
</gene>
<sequence length="105" mass="11149">MTYWLLNAVFLALVVVVAVAAIAFRRAPQWRAIAIATGILLIMTAVFDNIMISVGLVGYSADAISGAFIGVAPLEDFAYTLAAVVALPCLWTLLGSRREPATAHD</sequence>
<keyword evidence="7" id="KW-0413">Isomerase</keyword>
<accession>A0A8H2PY89</accession>
<comment type="subcellular location">
    <subcellularLocation>
        <location evidence="1">Membrane</location>
        <topology evidence="1">Multi-pass membrane protein</topology>
    </subcellularLocation>
</comment>
<reference evidence="10 11" key="1">
    <citation type="submission" date="2019-06" db="EMBL/GenBank/DDBJ databases">
        <title>Sequencing the genomes of 1000 actinobacteria strains.</title>
        <authorList>
            <person name="Klenk H.-P."/>
        </authorList>
    </citation>
    <scope>NUCLEOTIDE SEQUENCE [LARGE SCALE GENOMIC DNA]</scope>
    <source>
        <strain evidence="10 11">DSM 21947</strain>
    </source>
</reference>
<dbReference type="GO" id="GO:0016117">
    <property type="term" value="P:carotenoid biosynthetic process"/>
    <property type="evidence" value="ECO:0007669"/>
    <property type="project" value="UniProtKB-KW"/>
</dbReference>
<keyword evidence="11" id="KW-1185">Reference proteome</keyword>
<evidence type="ECO:0000256" key="1">
    <source>
        <dbReference type="ARBA" id="ARBA00004141"/>
    </source>
</evidence>
<dbReference type="RefSeq" id="WP_141990498.1">
    <property type="nucleotide sequence ID" value="NZ_VFRA01000001.1"/>
</dbReference>
<evidence type="ECO:0000313" key="10">
    <source>
        <dbReference type="EMBL" id="TQO20109.1"/>
    </source>
</evidence>
<protein>
    <submittedName>
        <fullName evidence="10">Lycopene cyclase domain-containing protein</fullName>
    </submittedName>
</protein>
<dbReference type="GO" id="GO:0045436">
    <property type="term" value="F:lycopene beta cyclase activity"/>
    <property type="evidence" value="ECO:0007669"/>
    <property type="project" value="UniProtKB-ARBA"/>
</dbReference>
<comment type="pathway">
    <text evidence="2">Carotenoid biosynthesis.</text>
</comment>
<dbReference type="Proteomes" id="UP000316560">
    <property type="component" value="Unassembled WGS sequence"/>
</dbReference>
<dbReference type="EMBL" id="VFRA01000001">
    <property type="protein sequence ID" value="TQO20109.1"/>
    <property type="molecule type" value="Genomic_DNA"/>
</dbReference>
<dbReference type="GO" id="GO:0016020">
    <property type="term" value="C:membrane"/>
    <property type="evidence" value="ECO:0007669"/>
    <property type="project" value="UniProtKB-SubCell"/>
</dbReference>
<name>A0A8H2PY89_9MICO</name>
<evidence type="ECO:0000256" key="8">
    <source>
        <dbReference type="SAM" id="Phobius"/>
    </source>
</evidence>
<proteinExistence type="predicted"/>
<evidence type="ECO:0000259" key="9">
    <source>
        <dbReference type="Pfam" id="PF18916"/>
    </source>
</evidence>
<organism evidence="10 11">
    <name type="scientific">Rhodoglobus vestalii</name>
    <dbReference type="NCBI Taxonomy" id="193384"/>
    <lineage>
        <taxon>Bacteria</taxon>
        <taxon>Bacillati</taxon>
        <taxon>Actinomycetota</taxon>
        <taxon>Actinomycetes</taxon>
        <taxon>Micrococcales</taxon>
        <taxon>Microbacteriaceae</taxon>
        <taxon>Rhodoglobus</taxon>
    </lineage>
</organism>
<dbReference type="InterPro" id="IPR017825">
    <property type="entry name" value="Lycopene_cyclase_dom"/>
</dbReference>
<dbReference type="AlphaFoldDB" id="A0A8H2PY89"/>
<dbReference type="GO" id="GO:0016872">
    <property type="term" value="F:intramolecular lyase activity"/>
    <property type="evidence" value="ECO:0007669"/>
    <property type="project" value="InterPro"/>
</dbReference>
<evidence type="ECO:0000256" key="6">
    <source>
        <dbReference type="ARBA" id="ARBA00023136"/>
    </source>
</evidence>
<comment type="caution">
    <text evidence="10">The sequence shown here is derived from an EMBL/GenBank/DDBJ whole genome shotgun (WGS) entry which is preliminary data.</text>
</comment>
<feature type="transmembrane region" description="Helical" evidence="8">
    <location>
        <begin position="32"/>
        <end position="57"/>
    </location>
</feature>